<dbReference type="AlphaFoldDB" id="A0A1C3NT64"/>
<dbReference type="SMART" id="SM00220">
    <property type="entry name" value="S_TKc"/>
    <property type="match status" value="1"/>
</dbReference>
<dbReference type="EMBL" id="FLUV01000085">
    <property type="protein sequence ID" value="SBW17426.1"/>
    <property type="molecule type" value="Genomic_DNA"/>
</dbReference>
<evidence type="ECO:0000256" key="1">
    <source>
        <dbReference type="ARBA" id="ARBA00012513"/>
    </source>
</evidence>
<feature type="compositionally biased region" description="Low complexity" evidence="9">
    <location>
        <begin position="26"/>
        <end position="47"/>
    </location>
</feature>
<feature type="region of interest" description="Disordered" evidence="9">
    <location>
        <begin position="326"/>
        <end position="511"/>
    </location>
</feature>
<feature type="region of interest" description="Disordered" evidence="9">
    <location>
        <begin position="541"/>
        <end position="570"/>
    </location>
</feature>
<feature type="region of interest" description="Disordered" evidence="9">
    <location>
        <begin position="598"/>
        <end position="620"/>
    </location>
</feature>
<comment type="catalytic activity">
    <reaction evidence="8">
        <text>L-seryl-[protein] + ATP = O-phospho-L-seryl-[protein] + ADP + H(+)</text>
        <dbReference type="Rhea" id="RHEA:17989"/>
        <dbReference type="Rhea" id="RHEA-COMP:9863"/>
        <dbReference type="Rhea" id="RHEA-COMP:11604"/>
        <dbReference type="ChEBI" id="CHEBI:15378"/>
        <dbReference type="ChEBI" id="CHEBI:29999"/>
        <dbReference type="ChEBI" id="CHEBI:30616"/>
        <dbReference type="ChEBI" id="CHEBI:83421"/>
        <dbReference type="ChEBI" id="CHEBI:456216"/>
        <dbReference type="EC" id="2.7.11.1"/>
    </reaction>
</comment>
<dbReference type="Pfam" id="PF00069">
    <property type="entry name" value="Pkinase"/>
    <property type="match status" value="1"/>
</dbReference>
<evidence type="ECO:0000256" key="9">
    <source>
        <dbReference type="SAM" id="MobiDB-lite"/>
    </source>
</evidence>
<feature type="domain" description="Protein kinase" evidence="10">
    <location>
        <begin position="61"/>
        <end position="320"/>
    </location>
</feature>
<evidence type="ECO:0000256" key="7">
    <source>
        <dbReference type="ARBA" id="ARBA00047899"/>
    </source>
</evidence>
<feature type="compositionally biased region" description="Polar residues" evidence="9">
    <location>
        <begin position="428"/>
        <end position="439"/>
    </location>
</feature>
<evidence type="ECO:0000313" key="11">
    <source>
        <dbReference type="EMBL" id="SBW17426.1"/>
    </source>
</evidence>
<keyword evidence="6" id="KW-0067">ATP-binding</keyword>
<evidence type="ECO:0000313" key="12">
    <source>
        <dbReference type="Proteomes" id="UP000199013"/>
    </source>
</evidence>
<feature type="compositionally biased region" description="Pro residues" evidence="9">
    <location>
        <begin position="1"/>
        <end position="25"/>
    </location>
</feature>
<dbReference type="InterPro" id="IPR011009">
    <property type="entry name" value="Kinase-like_dom_sf"/>
</dbReference>
<dbReference type="Proteomes" id="UP000199013">
    <property type="component" value="Unassembled WGS sequence"/>
</dbReference>
<name>A0A1C3NT64_9ACTN</name>
<dbReference type="PANTHER" id="PTHR43289:SF6">
    <property type="entry name" value="SERINE_THREONINE-PROTEIN KINASE NEKL-3"/>
    <property type="match status" value="1"/>
</dbReference>
<evidence type="ECO:0000256" key="8">
    <source>
        <dbReference type="ARBA" id="ARBA00048679"/>
    </source>
</evidence>
<keyword evidence="2 11" id="KW-0723">Serine/threonine-protein kinase</keyword>
<evidence type="ECO:0000259" key="10">
    <source>
        <dbReference type="PROSITE" id="PS50011"/>
    </source>
</evidence>
<keyword evidence="5 11" id="KW-0418">Kinase</keyword>
<dbReference type="PROSITE" id="PS50011">
    <property type="entry name" value="PROTEIN_KINASE_DOM"/>
    <property type="match status" value="1"/>
</dbReference>
<dbReference type="GO" id="GO:0106310">
    <property type="term" value="F:protein serine kinase activity"/>
    <property type="evidence" value="ECO:0007669"/>
    <property type="project" value="RHEA"/>
</dbReference>
<dbReference type="InterPro" id="IPR000719">
    <property type="entry name" value="Prot_kinase_dom"/>
</dbReference>
<feature type="compositionally biased region" description="Low complexity" evidence="9">
    <location>
        <begin position="355"/>
        <end position="371"/>
    </location>
</feature>
<feature type="compositionally biased region" description="Low complexity" evidence="9">
    <location>
        <begin position="541"/>
        <end position="552"/>
    </location>
</feature>
<gene>
    <name evidence="11" type="ORF">FDG2_0213</name>
</gene>
<dbReference type="PROSITE" id="PS00108">
    <property type="entry name" value="PROTEIN_KINASE_ST"/>
    <property type="match status" value="1"/>
</dbReference>
<evidence type="ECO:0000256" key="2">
    <source>
        <dbReference type="ARBA" id="ARBA00022527"/>
    </source>
</evidence>
<dbReference type="FunFam" id="3.30.200.20:FF:000035">
    <property type="entry name" value="Serine/threonine protein kinase Stk1"/>
    <property type="match status" value="1"/>
</dbReference>
<protein>
    <recommendedName>
        <fullName evidence="1">non-specific serine/threonine protein kinase</fullName>
        <ecNumber evidence="1">2.7.11.1</ecNumber>
    </recommendedName>
</protein>
<comment type="catalytic activity">
    <reaction evidence="7">
        <text>L-threonyl-[protein] + ATP = O-phospho-L-threonyl-[protein] + ADP + H(+)</text>
        <dbReference type="Rhea" id="RHEA:46608"/>
        <dbReference type="Rhea" id="RHEA-COMP:11060"/>
        <dbReference type="Rhea" id="RHEA-COMP:11605"/>
        <dbReference type="ChEBI" id="CHEBI:15378"/>
        <dbReference type="ChEBI" id="CHEBI:30013"/>
        <dbReference type="ChEBI" id="CHEBI:30616"/>
        <dbReference type="ChEBI" id="CHEBI:61977"/>
        <dbReference type="ChEBI" id="CHEBI:456216"/>
        <dbReference type="EC" id="2.7.11.1"/>
    </reaction>
</comment>
<dbReference type="InterPro" id="IPR008271">
    <property type="entry name" value="Ser/Thr_kinase_AS"/>
</dbReference>
<evidence type="ECO:0000256" key="4">
    <source>
        <dbReference type="ARBA" id="ARBA00022741"/>
    </source>
</evidence>
<dbReference type="FunFam" id="1.10.510.10:FF:000021">
    <property type="entry name" value="Serine/threonine protein kinase"/>
    <property type="match status" value="1"/>
</dbReference>
<keyword evidence="4" id="KW-0547">Nucleotide-binding</keyword>
<evidence type="ECO:0000256" key="6">
    <source>
        <dbReference type="ARBA" id="ARBA00022840"/>
    </source>
</evidence>
<dbReference type="Gene3D" id="1.10.510.10">
    <property type="entry name" value="Transferase(Phosphotransferase) domain 1"/>
    <property type="match status" value="1"/>
</dbReference>
<proteinExistence type="predicted"/>
<evidence type="ECO:0000256" key="5">
    <source>
        <dbReference type="ARBA" id="ARBA00022777"/>
    </source>
</evidence>
<dbReference type="GO" id="GO:0004674">
    <property type="term" value="F:protein serine/threonine kinase activity"/>
    <property type="evidence" value="ECO:0007669"/>
    <property type="project" value="UniProtKB-KW"/>
</dbReference>
<sequence length="620" mass="63385">MTGPPPPGVPVPGIPTPGVPVPGVPAPDGRSAAPPAGPAASPAAAQPFGTSPKGTVLDGRYLLEGRIATGGMGEVWRGLDRTLGRPVAVKLLRPEYASDELFLVRFRGEARHAARVAHPGVASVYDYGEVIADGDHPTAYLVMELVEGEPLSALLHREKRLSPEKTLDVLGQAADALQAAHTLGVVHRDVKPGNLLLRTDGAIKVTDFGIARAVDAAPLTATGIMMGTAYYVSPEQASGRTVTPASDVYSLGVVAYECLAGRRPFDDRNPIVVVMAHQQDDPPPLPPDIPAPVRNLVQVAMAKDPAQRPASAGSFAHTAATIRRNLWNADMTRRAAGPTPGPRAEAGGNPTARRPGSPGASATPVAGAAAPAEDRPPSWTRRSTWATGFPEDNRSRWDAQSPRDAGAAHDGRKINQESPGDAPPGSWGTPTRVPSSTTGYRADSYEGAGYGNTGYGGTDFDTAGRPDVQPTNITARARPPANHTASGLQPSGARAARRRRPRGRAVDAPASANRRRLSLLVLIALLIATVAITALITQSIAGGSGSSEGAPALTRAVHGPGSGGGIVTGDSTTGTGGVAGGNRVTGGPVAVTATIGPGVQEEFAGTSPGSGKASTGGSRD</sequence>
<feature type="region of interest" description="Disordered" evidence="9">
    <location>
        <begin position="1"/>
        <end position="52"/>
    </location>
</feature>
<dbReference type="EC" id="2.7.11.1" evidence="1"/>
<feature type="compositionally biased region" description="Gly residues" evidence="9">
    <location>
        <begin position="448"/>
        <end position="457"/>
    </location>
</feature>
<evidence type="ECO:0000256" key="3">
    <source>
        <dbReference type="ARBA" id="ARBA00022679"/>
    </source>
</evidence>
<dbReference type="GO" id="GO:0045717">
    <property type="term" value="P:negative regulation of fatty acid biosynthetic process"/>
    <property type="evidence" value="ECO:0007669"/>
    <property type="project" value="UniProtKB-ARBA"/>
</dbReference>
<reference evidence="12" key="1">
    <citation type="submission" date="2016-02" db="EMBL/GenBank/DDBJ databases">
        <authorList>
            <person name="Wibberg D."/>
        </authorList>
    </citation>
    <scope>NUCLEOTIDE SEQUENCE [LARGE SCALE GENOMIC DNA]</scope>
</reference>
<feature type="compositionally biased region" description="Polar residues" evidence="9">
    <location>
        <begin position="607"/>
        <end position="620"/>
    </location>
</feature>
<dbReference type="SUPFAM" id="SSF56112">
    <property type="entry name" value="Protein kinase-like (PK-like)"/>
    <property type="match status" value="1"/>
</dbReference>
<dbReference type="GO" id="GO:0005524">
    <property type="term" value="F:ATP binding"/>
    <property type="evidence" value="ECO:0007669"/>
    <property type="project" value="UniProtKB-KW"/>
</dbReference>
<dbReference type="Gene3D" id="3.30.200.20">
    <property type="entry name" value="Phosphorylase Kinase, domain 1"/>
    <property type="match status" value="1"/>
</dbReference>
<accession>A0A1C3NT64</accession>
<dbReference type="PANTHER" id="PTHR43289">
    <property type="entry name" value="MITOGEN-ACTIVATED PROTEIN KINASE KINASE KINASE 20-RELATED"/>
    <property type="match status" value="1"/>
</dbReference>
<feature type="compositionally biased region" description="Basic and acidic residues" evidence="9">
    <location>
        <begin position="406"/>
        <end position="415"/>
    </location>
</feature>
<organism evidence="11 12">
    <name type="scientific">Candidatus Protofrankia californiensis</name>
    <dbReference type="NCBI Taxonomy" id="1839754"/>
    <lineage>
        <taxon>Bacteria</taxon>
        <taxon>Bacillati</taxon>
        <taxon>Actinomycetota</taxon>
        <taxon>Actinomycetes</taxon>
        <taxon>Frankiales</taxon>
        <taxon>Frankiaceae</taxon>
        <taxon>Protofrankia</taxon>
    </lineage>
</organism>
<keyword evidence="12" id="KW-1185">Reference proteome</keyword>
<keyword evidence="3 11" id="KW-0808">Transferase</keyword>
<dbReference type="CDD" id="cd14014">
    <property type="entry name" value="STKc_PknB_like"/>
    <property type="match status" value="1"/>
</dbReference>